<dbReference type="GO" id="GO:0004357">
    <property type="term" value="F:glutamate-cysteine ligase activity"/>
    <property type="evidence" value="ECO:0007669"/>
    <property type="project" value="UniProtKB-EC"/>
</dbReference>
<dbReference type="PANTHER" id="PTHR36510:SF1">
    <property type="entry name" value="GLUTAMATE--CYSTEINE LIGASE 2-RELATED"/>
    <property type="match status" value="1"/>
</dbReference>
<keyword evidence="1 4" id="KW-0436">Ligase</keyword>
<dbReference type="GO" id="GO:0042398">
    <property type="term" value="P:modified amino acid biosynthetic process"/>
    <property type="evidence" value="ECO:0007669"/>
    <property type="project" value="InterPro"/>
</dbReference>
<dbReference type="NCBIfam" id="TIGR02050">
    <property type="entry name" value="gshA_cyan_rel"/>
    <property type="match status" value="1"/>
</dbReference>
<dbReference type="InterPro" id="IPR050141">
    <property type="entry name" value="GCL_type2/YbdK_subfam"/>
</dbReference>
<dbReference type="SUPFAM" id="SSF55931">
    <property type="entry name" value="Glutamine synthetase/guanido kinase"/>
    <property type="match status" value="1"/>
</dbReference>
<dbReference type="HAMAP" id="MF_01609">
    <property type="entry name" value="Glu_cys_ligase_2"/>
    <property type="match status" value="1"/>
</dbReference>
<reference evidence="5 6" key="1">
    <citation type="submission" date="2018-10" db="EMBL/GenBank/DDBJ databases">
        <authorList>
            <person name="Criscuolo A."/>
        </authorList>
    </citation>
    <scope>NUCLEOTIDE SEQUENCE [LARGE SCALE GENOMIC DNA]</scope>
    <source>
        <strain evidence="5">DnA1</strain>
    </source>
</reference>
<comment type="similarity">
    <text evidence="4">Belongs to the glutamate--cysteine ligase type 2 family. YbdK subfamily.</text>
</comment>
<dbReference type="InterPro" id="IPR006336">
    <property type="entry name" value="GCS2"/>
</dbReference>
<evidence type="ECO:0000313" key="6">
    <source>
        <dbReference type="Proteomes" id="UP000277294"/>
    </source>
</evidence>
<dbReference type="Proteomes" id="UP000277294">
    <property type="component" value="Unassembled WGS sequence"/>
</dbReference>
<name>A0A3P4B4C6_9BURK</name>
<keyword evidence="3 4" id="KW-0067">ATP-binding</keyword>
<dbReference type="InterPro" id="IPR011793">
    <property type="entry name" value="YbdK"/>
</dbReference>
<keyword evidence="2 4" id="KW-0547">Nucleotide-binding</keyword>
<dbReference type="EC" id="6.3.2.2" evidence="4"/>
<protein>
    <recommendedName>
        <fullName evidence="4">Putative glutamate--cysteine ligase 2</fullName>
        <ecNumber evidence="4">6.3.2.2</ecNumber>
    </recommendedName>
    <alternativeName>
        <fullName evidence="4">Gamma-glutamylcysteine synthetase 2</fullName>
        <shortName evidence="4">GCS 2</shortName>
        <shortName evidence="4">Gamma-GCS 2</shortName>
    </alternativeName>
</protein>
<comment type="catalytic activity">
    <reaction evidence="4">
        <text>L-cysteine + L-glutamate + ATP = gamma-L-glutamyl-L-cysteine + ADP + phosphate + H(+)</text>
        <dbReference type="Rhea" id="RHEA:13285"/>
        <dbReference type="ChEBI" id="CHEBI:15378"/>
        <dbReference type="ChEBI" id="CHEBI:29985"/>
        <dbReference type="ChEBI" id="CHEBI:30616"/>
        <dbReference type="ChEBI" id="CHEBI:35235"/>
        <dbReference type="ChEBI" id="CHEBI:43474"/>
        <dbReference type="ChEBI" id="CHEBI:58173"/>
        <dbReference type="ChEBI" id="CHEBI:456216"/>
        <dbReference type="EC" id="6.3.2.2"/>
    </reaction>
</comment>
<dbReference type="InterPro" id="IPR014746">
    <property type="entry name" value="Gln_synth/guanido_kin_cat_dom"/>
</dbReference>
<dbReference type="AlphaFoldDB" id="A0A3P4B4C6"/>
<organism evidence="5 6">
    <name type="scientific">Pigmentiphaga humi</name>
    <dbReference type="NCBI Taxonomy" id="2478468"/>
    <lineage>
        <taxon>Bacteria</taxon>
        <taxon>Pseudomonadati</taxon>
        <taxon>Pseudomonadota</taxon>
        <taxon>Betaproteobacteria</taxon>
        <taxon>Burkholderiales</taxon>
        <taxon>Alcaligenaceae</taxon>
        <taxon>Pigmentiphaga</taxon>
    </lineage>
</organism>
<dbReference type="GO" id="GO:0005524">
    <property type="term" value="F:ATP binding"/>
    <property type="evidence" value="ECO:0007669"/>
    <property type="project" value="UniProtKB-KW"/>
</dbReference>
<sequence>MQSIAFTESKPNTLGIELELQIVDPHTFDLKGAAEDLLAQIVNHPYADRVKPEITRSMIELNSSVHTDANRLLAEMRDMRKLLVEAADAVGVRVAGGGTHAFMRWNERAIYDAPRFQYLSEMYGYLAQQFTVFGQHIHLGVPSGDDAIALTHKLSCYVPHFIVLAASSPYFEGVDTLFACSRLNALNAFPLCGHLPPEVGDWQGFERYFSQMQSSGLIESIKDLYWDVRPKPEFGTVEVRVCDTPLTVERACQIAAFAQALGAVLADEPVPDAQAWQAYRTNRFQASRFGIHGSYVDAAEGRMRLSDHLRATFERLLPVAREQGTADMLEALFDDTFKGGDSQWLREQFDRSQDVTQAVAAAVDLWRGETPAEVVPDLPARRRVRASSEPIFNMDTLQPFDFKRLGSRLH</sequence>
<dbReference type="OrthoDB" id="9769628at2"/>
<evidence type="ECO:0000256" key="4">
    <source>
        <dbReference type="HAMAP-Rule" id="MF_01609"/>
    </source>
</evidence>
<evidence type="ECO:0000313" key="5">
    <source>
        <dbReference type="EMBL" id="VCU70488.1"/>
    </source>
</evidence>
<comment type="function">
    <text evidence="4">ATP-dependent carboxylate-amine ligase which exhibits weak glutamate--cysteine ligase activity.</text>
</comment>
<evidence type="ECO:0000256" key="3">
    <source>
        <dbReference type="ARBA" id="ARBA00022840"/>
    </source>
</evidence>
<evidence type="ECO:0000256" key="1">
    <source>
        <dbReference type="ARBA" id="ARBA00022598"/>
    </source>
</evidence>
<evidence type="ECO:0000256" key="2">
    <source>
        <dbReference type="ARBA" id="ARBA00022741"/>
    </source>
</evidence>
<dbReference type="NCBIfam" id="NF010040">
    <property type="entry name" value="PRK13516.1"/>
    <property type="match status" value="1"/>
</dbReference>
<gene>
    <name evidence="5" type="primary">ybdK</name>
    <name evidence="5" type="ORF">PIGHUM_02560</name>
</gene>
<dbReference type="RefSeq" id="WP_124080003.1">
    <property type="nucleotide sequence ID" value="NZ_UWPJ01000019.1"/>
</dbReference>
<proteinExistence type="inferred from homology"/>
<accession>A0A3P4B4C6</accession>
<dbReference type="PANTHER" id="PTHR36510">
    <property type="entry name" value="GLUTAMATE--CYSTEINE LIGASE 2-RELATED"/>
    <property type="match status" value="1"/>
</dbReference>
<keyword evidence="6" id="KW-1185">Reference proteome</keyword>
<dbReference type="EMBL" id="UWPJ01000019">
    <property type="protein sequence ID" value="VCU70488.1"/>
    <property type="molecule type" value="Genomic_DNA"/>
</dbReference>
<dbReference type="Pfam" id="PF04107">
    <property type="entry name" value="GCS2"/>
    <property type="match status" value="1"/>
</dbReference>
<dbReference type="Gene3D" id="3.30.590.20">
    <property type="match status" value="1"/>
</dbReference>